<sequence length="386" mass="44401">MKVLSIGSDKNLFKEDSAVRQRIIEYGSLAEELHIIVFSRQKSEIRNLKSETNPKSQISKNTFIYSTNSWSRWFYILDAYKIAKRIILNSKFLIHNSLITTQDPFECGLAGYIMAKKFKLPLHLQIHGDFLSPKFGQESFLNKIRVWLAKFLIPRADKIRVVSERIKDSIISKFRSIDISKIAVLPIFVDVKRIQKSDIKINLHEKYSQFDFIILMASRLTKEKNIELAVEAMQEVIKFYPKTGLIIVGDGKEKNNLKFKIENLKLNENIIMESWIDDLSSYYKTADLFLLISNHEGWGMTSVEAMAAGCLLIMTDVGCAGEIVKNEYNGLVIPVGSKVKLIEAIERTIKEPSLRDKLKNNSLATVKNLASKEEYLNSYKKSWEMR</sequence>
<accession>A0A2H0KUR1</accession>
<protein>
    <recommendedName>
        <fullName evidence="5">Glycosyl transferase family 1 domain-containing protein</fullName>
    </recommendedName>
</protein>
<dbReference type="Pfam" id="PF13439">
    <property type="entry name" value="Glyco_transf_4"/>
    <property type="match status" value="1"/>
</dbReference>
<dbReference type="PANTHER" id="PTHR12526">
    <property type="entry name" value="GLYCOSYLTRANSFERASE"/>
    <property type="match status" value="1"/>
</dbReference>
<evidence type="ECO:0008006" key="5">
    <source>
        <dbReference type="Google" id="ProtNLM"/>
    </source>
</evidence>
<dbReference type="InterPro" id="IPR028098">
    <property type="entry name" value="Glyco_trans_4-like_N"/>
</dbReference>
<dbReference type="SUPFAM" id="SSF53756">
    <property type="entry name" value="UDP-Glycosyltransferase/glycogen phosphorylase"/>
    <property type="match status" value="1"/>
</dbReference>
<dbReference type="CDD" id="cd03801">
    <property type="entry name" value="GT4_PimA-like"/>
    <property type="match status" value="1"/>
</dbReference>
<dbReference type="Pfam" id="PF00534">
    <property type="entry name" value="Glycos_transf_1"/>
    <property type="match status" value="1"/>
</dbReference>
<dbReference type="GO" id="GO:0016757">
    <property type="term" value="F:glycosyltransferase activity"/>
    <property type="evidence" value="ECO:0007669"/>
    <property type="project" value="InterPro"/>
</dbReference>
<dbReference type="EMBL" id="PCVO01000042">
    <property type="protein sequence ID" value="PIQ75154.1"/>
    <property type="molecule type" value="Genomic_DNA"/>
</dbReference>
<evidence type="ECO:0000313" key="3">
    <source>
        <dbReference type="EMBL" id="PIQ75154.1"/>
    </source>
</evidence>
<feature type="domain" description="Glycosyltransferase subfamily 4-like N-terminal" evidence="2">
    <location>
        <begin position="76"/>
        <end position="193"/>
    </location>
</feature>
<reference evidence="3 4" key="1">
    <citation type="submission" date="2017-09" db="EMBL/GenBank/DDBJ databases">
        <title>Depth-based differentiation of microbial function through sediment-hosted aquifers and enrichment of novel symbionts in the deep terrestrial subsurface.</title>
        <authorList>
            <person name="Probst A.J."/>
            <person name="Ladd B."/>
            <person name="Jarett J.K."/>
            <person name="Geller-Mcgrath D.E."/>
            <person name="Sieber C.M."/>
            <person name="Emerson J.B."/>
            <person name="Anantharaman K."/>
            <person name="Thomas B.C."/>
            <person name="Malmstrom R."/>
            <person name="Stieglmeier M."/>
            <person name="Klingl A."/>
            <person name="Woyke T."/>
            <person name="Ryan C.M."/>
            <person name="Banfield J.F."/>
        </authorList>
    </citation>
    <scope>NUCLEOTIDE SEQUENCE [LARGE SCALE GENOMIC DNA]</scope>
    <source>
        <strain evidence="3">CG11_big_fil_rev_8_21_14_0_20_40_15</strain>
    </source>
</reference>
<dbReference type="Gene3D" id="3.40.50.2000">
    <property type="entry name" value="Glycogen Phosphorylase B"/>
    <property type="match status" value="2"/>
</dbReference>
<gene>
    <name evidence="3" type="ORF">COV84_02765</name>
</gene>
<dbReference type="InterPro" id="IPR001296">
    <property type="entry name" value="Glyco_trans_1"/>
</dbReference>
<evidence type="ECO:0000259" key="2">
    <source>
        <dbReference type="Pfam" id="PF13439"/>
    </source>
</evidence>
<organism evidence="3 4">
    <name type="scientific">Candidatus Portnoybacteria bacterium CG11_big_fil_rev_8_21_14_0_20_40_15</name>
    <dbReference type="NCBI Taxonomy" id="1974817"/>
    <lineage>
        <taxon>Bacteria</taxon>
        <taxon>Candidatus Portnoyibacteriota</taxon>
    </lineage>
</organism>
<evidence type="ECO:0000259" key="1">
    <source>
        <dbReference type="Pfam" id="PF00534"/>
    </source>
</evidence>
<feature type="domain" description="Glycosyl transferase family 1" evidence="1">
    <location>
        <begin position="211"/>
        <end position="362"/>
    </location>
</feature>
<evidence type="ECO:0000313" key="4">
    <source>
        <dbReference type="Proteomes" id="UP000229317"/>
    </source>
</evidence>
<proteinExistence type="predicted"/>
<comment type="caution">
    <text evidence="3">The sequence shown here is derived from an EMBL/GenBank/DDBJ whole genome shotgun (WGS) entry which is preliminary data.</text>
</comment>
<dbReference type="PANTHER" id="PTHR12526:SF634">
    <property type="entry name" value="BLL3361 PROTEIN"/>
    <property type="match status" value="1"/>
</dbReference>
<dbReference type="AlphaFoldDB" id="A0A2H0KUR1"/>
<name>A0A2H0KUR1_9BACT</name>
<dbReference type="Proteomes" id="UP000229317">
    <property type="component" value="Unassembled WGS sequence"/>
</dbReference>